<keyword evidence="5" id="KW-0680">Restriction system</keyword>
<accession>A0ABP6ZVM5</accession>
<comment type="caution">
    <text evidence="8">The sequence shown here is derived from an EMBL/GenBank/DDBJ whole genome shotgun (WGS) entry which is preliminary data.</text>
</comment>
<evidence type="ECO:0000256" key="1">
    <source>
        <dbReference type="ARBA" id="ARBA00011975"/>
    </source>
</evidence>
<evidence type="ECO:0000256" key="2">
    <source>
        <dbReference type="ARBA" id="ARBA00022603"/>
    </source>
</evidence>
<feature type="region of interest" description="Disordered" evidence="7">
    <location>
        <begin position="60"/>
        <end position="79"/>
    </location>
</feature>
<reference evidence="9" key="1">
    <citation type="journal article" date="2019" name="Int. J. Syst. Evol. Microbiol.">
        <title>The Global Catalogue of Microorganisms (GCM) 10K type strain sequencing project: providing services to taxonomists for standard genome sequencing and annotation.</title>
        <authorList>
            <consortium name="The Broad Institute Genomics Platform"/>
            <consortium name="The Broad Institute Genome Sequencing Center for Infectious Disease"/>
            <person name="Wu L."/>
            <person name="Ma J."/>
        </authorList>
    </citation>
    <scope>NUCLEOTIDE SEQUENCE [LARGE SCALE GENOMIC DNA]</scope>
    <source>
        <strain evidence="9">JCM 17494</strain>
    </source>
</reference>
<dbReference type="Pfam" id="PF00145">
    <property type="entry name" value="DNA_methylase"/>
    <property type="match status" value="2"/>
</dbReference>
<evidence type="ECO:0000256" key="6">
    <source>
        <dbReference type="PROSITE-ProRule" id="PRU01016"/>
    </source>
</evidence>
<name>A0ABP6ZVM5_9PSEU</name>
<dbReference type="Gene3D" id="3.40.50.150">
    <property type="entry name" value="Vaccinia Virus protein VP39"/>
    <property type="match status" value="1"/>
</dbReference>
<keyword evidence="2 6" id="KW-0489">Methyltransferase</keyword>
<dbReference type="PANTHER" id="PTHR10629:SF52">
    <property type="entry name" value="DNA (CYTOSINE-5)-METHYLTRANSFERASE 1"/>
    <property type="match status" value="1"/>
</dbReference>
<dbReference type="InterPro" id="IPR050390">
    <property type="entry name" value="C5-Methyltransferase"/>
</dbReference>
<dbReference type="PANTHER" id="PTHR10629">
    <property type="entry name" value="CYTOSINE-SPECIFIC METHYLTRANSFERASE"/>
    <property type="match status" value="1"/>
</dbReference>
<dbReference type="EMBL" id="BAABBE010000001">
    <property type="protein sequence ID" value="GAA3617958.1"/>
    <property type="molecule type" value="Genomic_DNA"/>
</dbReference>
<feature type="compositionally biased region" description="Basic and acidic residues" evidence="7">
    <location>
        <begin position="61"/>
        <end position="70"/>
    </location>
</feature>
<evidence type="ECO:0000256" key="5">
    <source>
        <dbReference type="ARBA" id="ARBA00022747"/>
    </source>
</evidence>
<evidence type="ECO:0000256" key="3">
    <source>
        <dbReference type="ARBA" id="ARBA00022679"/>
    </source>
</evidence>
<keyword evidence="3 6" id="KW-0808">Transferase</keyword>
<feature type="active site" evidence="6">
    <location>
        <position position="107"/>
    </location>
</feature>
<evidence type="ECO:0000256" key="4">
    <source>
        <dbReference type="ARBA" id="ARBA00022691"/>
    </source>
</evidence>
<dbReference type="RefSeq" id="WP_346126714.1">
    <property type="nucleotide sequence ID" value="NZ_BAABBE010000001.1"/>
</dbReference>
<dbReference type="PROSITE" id="PS51679">
    <property type="entry name" value="SAM_MT_C5"/>
    <property type="match status" value="1"/>
</dbReference>
<organism evidence="8 9">
    <name type="scientific">Lentzea roselyniae</name>
    <dbReference type="NCBI Taxonomy" id="531940"/>
    <lineage>
        <taxon>Bacteria</taxon>
        <taxon>Bacillati</taxon>
        <taxon>Actinomycetota</taxon>
        <taxon>Actinomycetes</taxon>
        <taxon>Pseudonocardiales</taxon>
        <taxon>Pseudonocardiaceae</taxon>
        <taxon>Lentzea</taxon>
    </lineage>
</organism>
<dbReference type="PROSITE" id="PS00094">
    <property type="entry name" value="C5_MTASE_1"/>
    <property type="match status" value="1"/>
</dbReference>
<dbReference type="InterPro" id="IPR029063">
    <property type="entry name" value="SAM-dependent_MTases_sf"/>
</dbReference>
<sequence length="450" mass="49770">MVDLAKDAIEPRTSVELFAGGGGLAMAVHQAGFRPLLFNEFNKRACETLVASARKTLGVDGLERTDETRPEPPPVGQPAPLYPGDVQDLDLSSLQGKVDVLAGGPPCQPFSAGGVAKGDEDKRNMFPAVFKAVREMRPKAVICENVRGLLRPSFAEYFQYIQNELRLPFEKRDDDTRWQDHNAHLTRILGGLSDEDADPDHYKVVMVPVNAANYGVPQIRNRVVIVAFRADLGVDVAAFEKDVKTERFSEAALLRSMRDEDGPYWQRHPTVPGHVRDRVRARIPKAIKEDDCRPWRTLRDAIEGYGTDTKLPALPQVDLDRLEEKFDFGQEIGVVDHIGWPGARIYKGHTPNELDRPAKTVKAGVHGVPGGESVMLLDKRVKDAASPDGWTYLHRYMTVRETARVMTFPDEWLGSGPRGEQMRQLGNAVPVVLGECFAKAVADALAAAGH</sequence>
<evidence type="ECO:0000256" key="7">
    <source>
        <dbReference type="SAM" id="MobiDB-lite"/>
    </source>
</evidence>
<dbReference type="InterPro" id="IPR018117">
    <property type="entry name" value="C5_DNA_meth_AS"/>
</dbReference>
<dbReference type="InterPro" id="IPR001525">
    <property type="entry name" value="C5_MeTfrase"/>
</dbReference>
<proteinExistence type="inferred from homology"/>
<dbReference type="SUPFAM" id="SSF53335">
    <property type="entry name" value="S-adenosyl-L-methionine-dependent methyltransferases"/>
    <property type="match status" value="1"/>
</dbReference>
<comment type="similarity">
    <text evidence="6">Belongs to the class I-like SAM-binding methyltransferase superfamily. C5-methyltransferase family.</text>
</comment>
<evidence type="ECO:0000313" key="8">
    <source>
        <dbReference type="EMBL" id="GAA3617958.1"/>
    </source>
</evidence>
<dbReference type="Gene3D" id="3.90.120.10">
    <property type="entry name" value="DNA Methylase, subunit A, domain 2"/>
    <property type="match status" value="1"/>
</dbReference>
<protein>
    <recommendedName>
        <fullName evidence="1">DNA (cytosine-5-)-methyltransferase</fullName>
        <ecNumber evidence="1">2.1.1.37</ecNumber>
    </recommendedName>
</protein>
<dbReference type="EC" id="2.1.1.37" evidence="1"/>
<dbReference type="PRINTS" id="PR00105">
    <property type="entry name" value="C5METTRFRASE"/>
</dbReference>
<keyword evidence="9" id="KW-1185">Reference proteome</keyword>
<dbReference type="Proteomes" id="UP001500711">
    <property type="component" value="Unassembled WGS sequence"/>
</dbReference>
<evidence type="ECO:0000313" key="9">
    <source>
        <dbReference type="Proteomes" id="UP001500711"/>
    </source>
</evidence>
<keyword evidence="4 6" id="KW-0949">S-adenosyl-L-methionine</keyword>
<gene>
    <name evidence="8" type="primary">dcm_1</name>
    <name evidence="8" type="ORF">GCM10022267_00220</name>
</gene>